<dbReference type="SUPFAM" id="SSF48371">
    <property type="entry name" value="ARM repeat"/>
    <property type="match status" value="1"/>
</dbReference>
<evidence type="ECO:0000313" key="3">
    <source>
        <dbReference type="Proteomes" id="UP000674318"/>
    </source>
</evidence>
<dbReference type="AlphaFoldDB" id="A0A836IL22"/>
<dbReference type="EMBL" id="JAFJZO010000031">
    <property type="protein sequence ID" value="KAG5497680.1"/>
    <property type="molecule type" value="Genomic_DNA"/>
</dbReference>
<feature type="region of interest" description="Disordered" evidence="1">
    <location>
        <begin position="157"/>
        <end position="190"/>
    </location>
</feature>
<dbReference type="RefSeq" id="XP_067755148.1">
    <property type="nucleotide sequence ID" value="XM_067899942.1"/>
</dbReference>
<name>A0A836IL22_9TRYP</name>
<sequence length="466" mass="49482">MSSAPGVNTALLNFCAQLQDGRNRPTNGQSPSGLALSGAPEAGERQTSTSAAACASTSATVPSTSAENPPRPATDYEWLRSALASVEAPEKRVKQLLFHVENRTADGTPGSLTQEDQLEALAELADMVEDVNWAAEFSLMEGPQRLLQVLHRESAAHPLLPTSGGDANPRLGAPEGTDAGNKEVPPTSTTDACVSSAAVPIFTQLAMVIAHSAQLNEPVQRAYESAHWQSIVLPLLGDSIKAIETLLHLGDDHHALAAQCGESAEVASVTEQATLLMRLLAALLHACSCLCRDYAPNTIVFLQSNGLAVVADALNLTRRLSESMVANESTSESGPASVTIIASREALEKGSDDTSSAALLAAARKVTARALFFVAYLASTGVSSEGIIHIACLHTESESSDEMVQKAAARALAELLAKSPKAMKDAVHKYMPRRLKEWRTGLQCTEDGDPEEDERRHFIDTLDRFS</sequence>
<protein>
    <submittedName>
        <fullName evidence="2">Uncharacterized protein</fullName>
    </submittedName>
</protein>
<gene>
    <name evidence="2" type="ORF">JKF63_03946</name>
</gene>
<dbReference type="PANTHER" id="PTHR19316">
    <property type="entry name" value="PROTEIN FOLDING REGULATOR"/>
    <property type="match status" value="1"/>
</dbReference>
<dbReference type="Gene3D" id="1.25.10.10">
    <property type="entry name" value="Leucine-rich Repeat Variant"/>
    <property type="match status" value="1"/>
</dbReference>
<dbReference type="GO" id="GO:0000774">
    <property type="term" value="F:adenyl-nucleotide exchange factor activity"/>
    <property type="evidence" value="ECO:0007669"/>
    <property type="project" value="TreeGrafter"/>
</dbReference>
<comment type="caution">
    <text evidence="2">The sequence shown here is derived from an EMBL/GenBank/DDBJ whole genome shotgun (WGS) entry which is preliminary data.</text>
</comment>
<reference evidence="2 3" key="1">
    <citation type="submission" date="2021-02" db="EMBL/GenBank/DDBJ databases">
        <title>Porcisia hertigi Genome sequencing and assembly.</title>
        <authorList>
            <person name="Almutairi H."/>
            <person name="Gatherer D."/>
        </authorList>
    </citation>
    <scope>NUCLEOTIDE SEQUENCE [LARGE SCALE GENOMIC DNA]</scope>
    <source>
        <strain evidence="2 3">C119</strain>
    </source>
</reference>
<dbReference type="InterPro" id="IPR050693">
    <property type="entry name" value="Hsp70_NEF-Inhibitors"/>
</dbReference>
<dbReference type="GO" id="GO:0005783">
    <property type="term" value="C:endoplasmic reticulum"/>
    <property type="evidence" value="ECO:0007669"/>
    <property type="project" value="TreeGrafter"/>
</dbReference>
<proteinExistence type="predicted"/>
<feature type="compositionally biased region" description="Low complexity" evidence="1">
    <location>
        <begin position="47"/>
        <end position="66"/>
    </location>
</feature>
<dbReference type="InterPro" id="IPR016024">
    <property type="entry name" value="ARM-type_fold"/>
</dbReference>
<dbReference type="PANTHER" id="PTHR19316:SF18">
    <property type="entry name" value="HSP70-BINDING PROTEIN 1"/>
    <property type="match status" value="1"/>
</dbReference>
<dbReference type="GeneID" id="94290019"/>
<evidence type="ECO:0000256" key="1">
    <source>
        <dbReference type="SAM" id="MobiDB-lite"/>
    </source>
</evidence>
<dbReference type="InterPro" id="IPR011989">
    <property type="entry name" value="ARM-like"/>
</dbReference>
<dbReference type="KEGG" id="phet:94290019"/>
<keyword evidence="3" id="KW-1185">Reference proteome</keyword>
<feature type="region of interest" description="Disordered" evidence="1">
    <location>
        <begin position="20"/>
        <end position="73"/>
    </location>
</feature>
<dbReference type="OrthoDB" id="10250458at2759"/>
<evidence type="ECO:0000313" key="2">
    <source>
        <dbReference type="EMBL" id="KAG5497680.1"/>
    </source>
</evidence>
<accession>A0A836IL22</accession>
<dbReference type="Proteomes" id="UP000674318">
    <property type="component" value="Unassembled WGS sequence"/>
</dbReference>
<organism evidence="2 3">
    <name type="scientific">Porcisia hertigi</name>
    <dbReference type="NCBI Taxonomy" id="2761500"/>
    <lineage>
        <taxon>Eukaryota</taxon>
        <taxon>Discoba</taxon>
        <taxon>Euglenozoa</taxon>
        <taxon>Kinetoplastea</taxon>
        <taxon>Metakinetoplastina</taxon>
        <taxon>Trypanosomatida</taxon>
        <taxon>Trypanosomatidae</taxon>
        <taxon>Leishmaniinae</taxon>
        <taxon>Porcisia</taxon>
    </lineage>
</organism>